<proteinExistence type="predicted"/>
<evidence type="ECO:0000259" key="1">
    <source>
        <dbReference type="Pfam" id="PF13463"/>
    </source>
</evidence>
<dbReference type="GeneID" id="53316917"/>
<evidence type="ECO:0000313" key="3">
    <source>
        <dbReference type="Proteomes" id="UP000076066"/>
    </source>
</evidence>
<dbReference type="InterPro" id="IPR036390">
    <property type="entry name" value="WH_DNA-bd_sf"/>
</dbReference>
<accession>A0A143DFU9</accession>
<dbReference type="InterPro" id="IPR000835">
    <property type="entry name" value="HTH_MarR-typ"/>
</dbReference>
<evidence type="ECO:0000313" key="2">
    <source>
        <dbReference type="EMBL" id="AMW34978.1"/>
    </source>
</evidence>
<dbReference type="SUPFAM" id="SSF46785">
    <property type="entry name" value="Winged helix' DNA-binding domain"/>
    <property type="match status" value="1"/>
</dbReference>
<reference evidence="2 3" key="1">
    <citation type="submission" date="2016-02" db="EMBL/GenBank/DDBJ databases">
        <title>Complete Genome of H5569, the type strain of the newly described species Haematospirillium jordaniae.</title>
        <authorList>
            <person name="Nicholson A.C."/>
            <person name="Humrighouse B.W."/>
            <person name="Loparov V."/>
            <person name="McQuiston J.R."/>
        </authorList>
    </citation>
    <scope>NUCLEOTIDE SEQUENCE [LARGE SCALE GENOMIC DNA]</scope>
    <source>
        <strain evidence="2 3">H5569</strain>
    </source>
</reference>
<organism evidence="2 3">
    <name type="scientific">Haematospirillum jordaniae</name>
    <dbReference type="NCBI Taxonomy" id="1549855"/>
    <lineage>
        <taxon>Bacteria</taxon>
        <taxon>Pseudomonadati</taxon>
        <taxon>Pseudomonadota</taxon>
        <taxon>Alphaproteobacteria</taxon>
        <taxon>Rhodospirillales</taxon>
        <taxon>Novispirillaceae</taxon>
        <taxon>Haematospirillum</taxon>
    </lineage>
</organism>
<name>A0A143DFU9_9PROT</name>
<dbReference type="PIRSF" id="PIRSF036158">
    <property type="entry name" value="UCP036158_MarR"/>
    <property type="match status" value="1"/>
</dbReference>
<dbReference type="Proteomes" id="UP000076066">
    <property type="component" value="Chromosome"/>
</dbReference>
<dbReference type="GO" id="GO:0003700">
    <property type="term" value="F:DNA-binding transcription factor activity"/>
    <property type="evidence" value="ECO:0007669"/>
    <property type="project" value="InterPro"/>
</dbReference>
<dbReference type="Pfam" id="PF13463">
    <property type="entry name" value="HTH_27"/>
    <property type="match status" value="1"/>
</dbReference>
<dbReference type="Gene3D" id="1.10.10.10">
    <property type="entry name" value="Winged helix-like DNA-binding domain superfamily/Winged helix DNA-binding domain"/>
    <property type="match status" value="1"/>
</dbReference>
<dbReference type="RefSeq" id="WP_066135135.1">
    <property type="nucleotide sequence ID" value="NZ_CP014525.1"/>
</dbReference>
<dbReference type="AlphaFoldDB" id="A0A143DFU9"/>
<keyword evidence="3" id="KW-1185">Reference proteome</keyword>
<dbReference type="InterPro" id="IPR014601">
    <property type="entry name" value="Trans_reg_MarR_HTH"/>
</dbReference>
<dbReference type="EMBL" id="CP014525">
    <property type="protein sequence ID" value="AMW34978.1"/>
    <property type="molecule type" value="Genomic_DNA"/>
</dbReference>
<dbReference type="KEGG" id="hjo:AY555_07080"/>
<dbReference type="OrthoDB" id="7504146at2"/>
<sequence>MREAREQTRLDEAITHRLDINMPASVCEHDEQNLCHEWQLSDHEYSLIVAHNAFNRWITRCMAAVGYPDFSPLDILVLHSVNHRRRSKRLADICFVLNVEDQHTVNYSLKKMLKSGLVEGERRGKERFYRTTTQGEAVCRSYLAIRTKCLRDASERQDDSRDGFHHLATALRDLSGFYDQVARAASSV</sequence>
<dbReference type="InterPro" id="IPR036388">
    <property type="entry name" value="WH-like_DNA-bd_sf"/>
</dbReference>
<feature type="domain" description="HTH marR-type" evidence="1">
    <location>
        <begin position="71"/>
        <end position="135"/>
    </location>
</feature>
<gene>
    <name evidence="2" type="ORF">AY555_07080</name>
</gene>
<protein>
    <submittedName>
        <fullName evidence="2">Transcriptional regulator</fullName>
    </submittedName>
</protein>